<reference evidence="2 3" key="1">
    <citation type="submission" date="2024-02" db="EMBL/GenBank/DDBJ databases">
        <title>Chromosome-scale genome assembly of the rough periwinkle Littorina saxatilis.</title>
        <authorList>
            <person name="De Jode A."/>
            <person name="Faria R."/>
            <person name="Formenti G."/>
            <person name="Sims Y."/>
            <person name="Smith T.P."/>
            <person name="Tracey A."/>
            <person name="Wood J.M.D."/>
            <person name="Zagrodzka Z.B."/>
            <person name="Johannesson K."/>
            <person name="Butlin R.K."/>
            <person name="Leder E.H."/>
        </authorList>
    </citation>
    <scope>NUCLEOTIDE SEQUENCE [LARGE SCALE GENOMIC DNA]</scope>
    <source>
        <strain evidence="2">Snail1</strain>
        <tissue evidence="2">Muscle</tissue>
    </source>
</reference>
<dbReference type="AlphaFoldDB" id="A0AAN9B9S2"/>
<dbReference type="Proteomes" id="UP001374579">
    <property type="component" value="Unassembled WGS sequence"/>
</dbReference>
<dbReference type="EMBL" id="JBAMIC010000011">
    <property type="protein sequence ID" value="KAK7100629.1"/>
    <property type="molecule type" value="Genomic_DNA"/>
</dbReference>
<feature type="region of interest" description="Disordered" evidence="1">
    <location>
        <begin position="264"/>
        <end position="327"/>
    </location>
</feature>
<sequence>MGSAVEGRRGTVMCDGDRFLGDKWFDGCQWCVCTARGPQCSRSGCSTGLVHKVAPCHEERQQWTDGCYRCRCKRRGIDCQIDVICLLLRHDPVPCLADDRCVCGPDGVPSCTAEVIDRHAFAATRVDLEVPSLLPQGHETSRSRGGRRGGKFFGSSFNKIEKEVKDDESSQELLITSDNLCRFGPRWYGGSLRCFCDIDGSITCGNPAFVSAFFDDFMVRREECEKSHIWEEGCDVCSCRVNGVVFCRRDNQCRHDIGNLHRDNTYDDNDDDDSNKIDFYLPGSEEKEEEEEGGGLVVAPVRMSPTNTPRTKSTARSPPGDCKPGKRWREGCKRCRCDKQSRIVCSRRSHCKSNAEEKDAVREEEIRASEEDAGEENMKSHHEKETPKKHHQGKEKPHQRKNHEVPEKPKHPHQDETEKAKEHGKDHYKEHQDNKEHHHNSNAANEKPATIKPRGSRVPMMVVPKISSVYRPPAYSRHSAHRVKANPCGKFKAGDIFWDDCNLCLCTSKGPKCQMKMCW</sequence>
<feature type="compositionally biased region" description="Basic and acidic residues" evidence="1">
    <location>
        <begin position="402"/>
        <end position="436"/>
    </location>
</feature>
<accession>A0AAN9B9S2</accession>
<protein>
    <submittedName>
        <fullName evidence="2">Uncharacterized protein</fullName>
    </submittedName>
</protein>
<keyword evidence="3" id="KW-1185">Reference proteome</keyword>
<feature type="compositionally biased region" description="Polar residues" evidence="1">
    <location>
        <begin position="304"/>
        <end position="316"/>
    </location>
</feature>
<feature type="region of interest" description="Disordered" evidence="1">
    <location>
        <begin position="348"/>
        <end position="454"/>
    </location>
</feature>
<evidence type="ECO:0000313" key="3">
    <source>
        <dbReference type="Proteomes" id="UP001374579"/>
    </source>
</evidence>
<name>A0AAN9B9S2_9CAEN</name>
<gene>
    <name evidence="2" type="ORF">V1264_023547</name>
</gene>
<organism evidence="2 3">
    <name type="scientific">Littorina saxatilis</name>
    <dbReference type="NCBI Taxonomy" id="31220"/>
    <lineage>
        <taxon>Eukaryota</taxon>
        <taxon>Metazoa</taxon>
        <taxon>Spiralia</taxon>
        <taxon>Lophotrochozoa</taxon>
        <taxon>Mollusca</taxon>
        <taxon>Gastropoda</taxon>
        <taxon>Caenogastropoda</taxon>
        <taxon>Littorinimorpha</taxon>
        <taxon>Littorinoidea</taxon>
        <taxon>Littorinidae</taxon>
        <taxon>Littorina</taxon>
    </lineage>
</organism>
<feature type="compositionally biased region" description="Basic and acidic residues" evidence="1">
    <location>
        <begin position="353"/>
        <end position="386"/>
    </location>
</feature>
<feature type="compositionally biased region" description="Basic residues" evidence="1">
    <location>
        <begin position="387"/>
        <end position="401"/>
    </location>
</feature>
<proteinExistence type="predicted"/>
<comment type="caution">
    <text evidence="2">The sequence shown here is derived from an EMBL/GenBank/DDBJ whole genome shotgun (WGS) entry which is preliminary data.</text>
</comment>
<evidence type="ECO:0000313" key="2">
    <source>
        <dbReference type="EMBL" id="KAK7100629.1"/>
    </source>
</evidence>
<evidence type="ECO:0000256" key="1">
    <source>
        <dbReference type="SAM" id="MobiDB-lite"/>
    </source>
</evidence>